<name>A0A9P4Q5R0_9PEZI</name>
<dbReference type="AlphaFoldDB" id="A0A9P4Q5R0"/>
<evidence type="ECO:0000313" key="2">
    <source>
        <dbReference type="EMBL" id="KAF2720065.1"/>
    </source>
</evidence>
<comment type="caution">
    <text evidence="2">The sequence shown here is derived from an EMBL/GenBank/DDBJ whole genome shotgun (WGS) entry which is preliminary data.</text>
</comment>
<sequence length="61" mass="6588">MYSPLCREVCQPSGRRLFFLRPPHPHPHSHPYHTSATITPKPSRGPAGAAAGMRTAKAPAS</sequence>
<proteinExistence type="predicted"/>
<organism evidence="2 3">
    <name type="scientific">Polychaeton citri CBS 116435</name>
    <dbReference type="NCBI Taxonomy" id="1314669"/>
    <lineage>
        <taxon>Eukaryota</taxon>
        <taxon>Fungi</taxon>
        <taxon>Dikarya</taxon>
        <taxon>Ascomycota</taxon>
        <taxon>Pezizomycotina</taxon>
        <taxon>Dothideomycetes</taxon>
        <taxon>Dothideomycetidae</taxon>
        <taxon>Capnodiales</taxon>
        <taxon>Capnodiaceae</taxon>
        <taxon>Polychaeton</taxon>
    </lineage>
</organism>
<evidence type="ECO:0000256" key="1">
    <source>
        <dbReference type="SAM" id="MobiDB-lite"/>
    </source>
</evidence>
<reference evidence="2" key="1">
    <citation type="journal article" date="2020" name="Stud. Mycol.">
        <title>101 Dothideomycetes genomes: a test case for predicting lifestyles and emergence of pathogens.</title>
        <authorList>
            <person name="Haridas S."/>
            <person name="Albert R."/>
            <person name="Binder M."/>
            <person name="Bloem J."/>
            <person name="Labutti K."/>
            <person name="Salamov A."/>
            <person name="Andreopoulos B."/>
            <person name="Baker S."/>
            <person name="Barry K."/>
            <person name="Bills G."/>
            <person name="Bluhm B."/>
            <person name="Cannon C."/>
            <person name="Castanera R."/>
            <person name="Culley D."/>
            <person name="Daum C."/>
            <person name="Ezra D."/>
            <person name="Gonzalez J."/>
            <person name="Henrissat B."/>
            <person name="Kuo A."/>
            <person name="Liang C."/>
            <person name="Lipzen A."/>
            <person name="Lutzoni F."/>
            <person name="Magnuson J."/>
            <person name="Mondo S."/>
            <person name="Nolan M."/>
            <person name="Ohm R."/>
            <person name="Pangilinan J."/>
            <person name="Park H.-J."/>
            <person name="Ramirez L."/>
            <person name="Alfaro M."/>
            <person name="Sun H."/>
            <person name="Tritt A."/>
            <person name="Yoshinaga Y."/>
            <person name="Zwiers L.-H."/>
            <person name="Turgeon B."/>
            <person name="Goodwin S."/>
            <person name="Spatafora J."/>
            <person name="Crous P."/>
            <person name="Grigoriev I."/>
        </authorList>
    </citation>
    <scope>NUCLEOTIDE SEQUENCE</scope>
    <source>
        <strain evidence="2">CBS 116435</strain>
    </source>
</reference>
<feature type="compositionally biased region" description="Low complexity" evidence="1">
    <location>
        <begin position="40"/>
        <end position="61"/>
    </location>
</feature>
<dbReference type="EMBL" id="MU003803">
    <property type="protein sequence ID" value="KAF2720065.1"/>
    <property type="molecule type" value="Genomic_DNA"/>
</dbReference>
<dbReference type="Proteomes" id="UP000799441">
    <property type="component" value="Unassembled WGS sequence"/>
</dbReference>
<gene>
    <name evidence="2" type="ORF">K431DRAFT_286068</name>
</gene>
<evidence type="ECO:0000313" key="3">
    <source>
        <dbReference type="Proteomes" id="UP000799441"/>
    </source>
</evidence>
<keyword evidence="3" id="KW-1185">Reference proteome</keyword>
<accession>A0A9P4Q5R0</accession>
<feature type="region of interest" description="Disordered" evidence="1">
    <location>
        <begin position="21"/>
        <end position="61"/>
    </location>
</feature>
<protein>
    <submittedName>
        <fullName evidence="2">Uncharacterized protein</fullName>
    </submittedName>
</protein>